<organism evidence="2 3">
    <name type="scientific">Arenibacter palladensis</name>
    <dbReference type="NCBI Taxonomy" id="237373"/>
    <lineage>
        <taxon>Bacteria</taxon>
        <taxon>Pseudomonadati</taxon>
        <taxon>Bacteroidota</taxon>
        <taxon>Flavobacteriia</taxon>
        <taxon>Flavobacteriales</taxon>
        <taxon>Flavobacteriaceae</taxon>
        <taxon>Arenibacter</taxon>
    </lineage>
</organism>
<evidence type="ECO:0000256" key="1">
    <source>
        <dbReference type="SAM" id="SignalP"/>
    </source>
</evidence>
<gene>
    <name evidence="2" type="ORF">SAMN03080594_10850</name>
</gene>
<dbReference type="Proteomes" id="UP000184406">
    <property type="component" value="Unassembled WGS sequence"/>
</dbReference>
<reference evidence="3" key="1">
    <citation type="submission" date="2016-11" db="EMBL/GenBank/DDBJ databases">
        <authorList>
            <person name="Varghese N."/>
            <person name="Submissions S."/>
        </authorList>
    </citation>
    <scope>NUCLEOTIDE SEQUENCE [LARGE SCALE GENOMIC DNA]</scope>
    <source>
        <strain evidence="3">DSM 17539</strain>
    </source>
</reference>
<evidence type="ECO:0000313" key="3">
    <source>
        <dbReference type="Proteomes" id="UP000184406"/>
    </source>
</evidence>
<keyword evidence="1" id="KW-0732">Signal</keyword>
<dbReference type="OrthoDB" id="6400902at2"/>
<evidence type="ECO:0008006" key="4">
    <source>
        <dbReference type="Google" id="ProtNLM"/>
    </source>
</evidence>
<accession>A0A1M5EXJ3</accession>
<dbReference type="EMBL" id="FQUX01000008">
    <property type="protein sequence ID" value="SHF83846.1"/>
    <property type="molecule type" value="Genomic_DNA"/>
</dbReference>
<dbReference type="AlphaFoldDB" id="A0A1M5EXJ3"/>
<feature type="signal peptide" evidence="1">
    <location>
        <begin position="1"/>
        <end position="18"/>
    </location>
</feature>
<sequence>MKLVKAFLFMLVVCMGHAQFPLPVPTLNGVQEGIMNRPPEFFTMGWEKGLQLGTRETGMFIEVDSIGQQNIALLVDREQHPVLYTSEIETPVCADGECKLMHIRLYWTLLGDYAGFDRYPQQPLTKHDHDEFVQADYLKLHLLLLDDKSIFRQRKIEELVKKPSPSDHGDVDALSGATIAEVKESVVSGALYSCYVAWHLVHGEIAGKLKEHTLGLLDKELILRMLHNEDPDYQMFALEKLAKEEYIDHLERIATIFKSSIPLVRSYIIKNLPEEFWNIRANQIPFWDAFSNIDINSRSLLLEHLEEAPESSIVEVSNKLGSMTKNQLRLFLDFLAERNNEPEILENLKVFANKGNEICAYLVLQFLEDYKQ</sequence>
<protein>
    <recommendedName>
        <fullName evidence="4">HEAT repeat-containing protein</fullName>
    </recommendedName>
</protein>
<name>A0A1M5EXJ3_9FLAO</name>
<keyword evidence="3" id="KW-1185">Reference proteome</keyword>
<proteinExistence type="predicted"/>
<dbReference type="RefSeq" id="WP_072864210.1">
    <property type="nucleotide sequence ID" value="NZ_FQUX01000008.1"/>
</dbReference>
<feature type="chain" id="PRO_5012477268" description="HEAT repeat-containing protein" evidence="1">
    <location>
        <begin position="19"/>
        <end position="372"/>
    </location>
</feature>
<evidence type="ECO:0000313" key="2">
    <source>
        <dbReference type="EMBL" id="SHF83846.1"/>
    </source>
</evidence>